<dbReference type="SMART" id="SM00338">
    <property type="entry name" value="BRLZ"/>
    <property type="match status" value="1"/>
</dbReference>
<keyword evidence="3" id="KW-0238">DNA-binding</keyword>
<dbReference type="CDD" id="cd14702">
    <property type="entry name" value="bZIP_plant_GBF1"/>
    <property type="match status" value="1"/>
</dbReference>
<sequence>MIDEKKRKRMISNRESARRSRMKREQHVKDLNEQVTYFRSKSSEMVRKIDAIEQRYVAMESENMNLRMHEEQLKKRLELMEEMLNN</sequence>
<feature type="region of interest" description="Disordered" evidence="6">
    <location>
        <begin position="1"/>
        <end position="26"/>
    </location>
</feature>
<dbReference type="EMBL" id="JBJXBP010000005">
    <property type="protein sequence ID" value="KAL3829333.1"/>
    <property type="molecule type" value="Genomic_DNA"/>
</dbReference>
<dbReference type="FunFam" id="1.20.5.170:FF:000020">
    <property type="entry name" value="BZIP transcription factor"/>
    <property type="match status" value="1"/>
</dbReference>
<accession>A0ABD3SYN8</accession>
<evidence type="ECO:0000256" key="3">
    <source>
        <dbReference type="ARBA" id="ARBA00023125"/>
    </source>
</evidence>
<feature type="domain" description="BZIP" evidence="7">
    <location>
        <begin position="3"/>
        <end position="66"/>
    </location>
</feature>
<feature type="compositionally biased region" description="Basic residues" evidence="6">
    <location>
        <begin position="1"/>
        <end position="11"/>
    </location>
</feature>
<comment type="caution">
    <text evidence="8">The sequence shown here is derived from an EMBL/GenBank/DDBJ whole genome shotgun (WGS) entry which is preliminary data.</text>
</comment>
<dbReference type="InterPro" id="IPR045314">
    <property type="entry name" value="bZIP_plant_GBF1"/>
</dbReference>
<dbReference type="Proteomes" id="UP001634393">
    <property type="component" value="Unassembled WGS sequence"/>
</dbReference>
<proteinExistence type="predicted"/>
<evidence type="ECO:0000313" key="8">
    <source>
        <dbReference type="EMBL" id="KAL3829333.1"/>
    </source>
</evidence>
<evidence type="ECO:0000256" key="5">
    <source>
        <dbReference type="ARBA" id="ARBA00023242"/>
    </source>
</evidence>
<dbReference type="SUPFAM" id="SSF57959">
    <property type="entry name" value="Leucine zipper domain"/>
    <property type="match status" value="1"/>
</dbReference>
<evidence type="ECO:0000256" key="6">
    <source>
        <dbReference type="SAM" id="MobiDB-lite"/>
    </source>
</evidence>
<gene>
    <name evidence="8" type="ORF">ACJIZ3_018135</name>
</gene>
<evidence type="ECO:0000256" key="4">
    <source>
        <dbReference type="ARBA" id="ARBA00023163"/>
    </source>
</evidence>
<comment type="subcellular location">
    <subcellularLocation>
        <location evidence="1">Nucleus</location>
    </subcellularLocation>
</comment>
<evidence type="ECO:0000256" key="1">
    <source>
        <dbReference type="ARBA" id="ARBA00004123"/>
    </source>
</evidence>
<evidence type="ECO:0000313" key="9">
    <source>
        <dbReference type="Proteomes" id="UP001634393"/>
    </source>
</evidence>
<evidence type="ECO:0000259" key="7">
    <source>
        <dbReference type="PROSITE" id="PS50217"/>
    </source>
</evidence>
<dbReference type="PROSITE" id="PS50217">
    <property type="entry name" value="BZIP"/>
    <property type="match status" value="1"/>
</dbReference>
<dbReference type="GO" id="GO:0005634">
    <property type="term" value="C:nucleus"/>
    <property type="evidence" value="ECO:0007669"/>
    <property type="project" value="UniProtKB-SubCell"/>
</dbReference>
<organism evidence="8 9">
    <name type="scientific">Penstemon smallii</name>
    <dbReference type="NCBI Taxonomy" id="265156"/>
    <lineage>
        <taxon>Eukaryota</taxon>
        <taxon>Viridiplantae</taxon>
        <taxon>Streptophyta</taxon>
        <taxon>Embryophyta</taxon>
        <taxon>Tracheophyta</taxon>
        <taxon>Spermatophyta</taxon>
        <taxon>Magnoliopsida</taxon>
        <taxon>eudicotyledons</taxon>
        <taxon>Gunneridae</taxon>
        <taxon>Pentapetalae</taxon>
        <taxon>asterids</taxon>
        <taxon>lamiids</taxon>
        <taxon>Lamiales</taxon>
        <taxon>Plantaginaceae</taxon>
        <taxon>Cheloneae</taxon>
        <taxon>Penstemon</taxon>
    </lineage>
</organism>
<dbReference type="InterPro" id="IPR004827">
    <property type="entry name" value="bZIP"/>
</dbReference>
<reference evidence="8 9" key="1">
    <citation type="submission" date="2024-12" db="EMBL/GenBank/DDBJ databases">
        <title>The unique morphological basis and parallel evolutionary history of personate flowers in Penstemon.</title>
        <authorList>
            <person name="Depatie T.H."/>
            <person name="Wessinger C.A."/>
        </authorList>
    </citation>
    <scope>NUCLEOTIDE SEQUENCE [LARGE SCALE GENOMIC DNA]</scope>
    <source>
        <strain evidence="8">WTNN_2</strain>
        <tissue evidence="8">Leaf</tissue>
    </source>
</reference>
<name>A0ABD3SYN8_9LAMI</name>
<dbReference type="Pfam" id="PF00170">
    <property type="entry name" value="bZIP_1"/>
    <property type="match status" value="1"/>
</dbReference>
<dbReference type="PANTHER" id="PTHR45764:SF31">
    <property type="entry name" value="BASIC LEUCINE ZIPPER 1"/>
    <property type="match status" value="1"/>
</dbReference>
<feature type="compositionally biased region" description="Basic and acidic residues" evidence="6">
    <location>
        <begin position="15"/>
        <end position="26"/>
    </location>
</feature>
<protein>
    <recommendedName>
        <fullName evidence="7">BZIP domain-containing protein</fullName>
    </recommendedName>
</protein>
<dbReference type="GO" id="GO:0046982">
    <property type="term" value="F:protein heterodimerization activity"/>
    <property type="evidence" value="ECO:0007669"/>
    <property type="project" value="UniProtKB-ARBA"/>
</dbReference>
<dbReference type="Gene3D" id="1.20.5.170">
    <property type="match status" value="1"/>
</dbReference>
<dbReference type="AlphaFoldDB" id="A0ABD3SYN8"/>
<keyword evidence="5" id="KW-0539">Nucleus</keyword>
<dbReference type="PANTHER" id="PTHR45764">
    <property type="entry name" value="BZIP TRANSCRIPTION FACTOR 44"/>
    <property type="match status" value="1"/>
</dbReference>
<evidence type="ECO:0000256" key="2">
    <source>
        <dbReference type="ARBA" id="ARBA00023015"/>
    </source>
</evidence>
<keyword evidence="4" id="KW-0804">Transcription</keyword>
<dbReference type="PROSITE" id="PS00036">
    <property type="entry name" value="BZIP_BASIC"/>
    <property type="match status" value="1"/>
</dbReference>
<keyword evidence="9" id="KW-1185">Reference proteome</keyword>
<dbReference type="GO" id="GO:0003677">
    <property type="term" value="F:DNA binding"/>
    <property type="evidence" value="ECO:0007669"/>
    <property type="project" value="UniProtKB-KW"/>
</dbReference>
<keyword evidence="2" id="KW-0805">Transcription regulation</keyword>
<dbReference type="InterPro" id="IPR046347">
    <property type="entry name" value="bZIP_sf"/>
</dbReference>